<organism evidence="1 2">
    <name type="scientific">Rotaria socialis</name>
    <dbReference type="NCBI Taxonomy" id="392032"/>
    <lineage>
        <taxon>Eukaryota</taxon>
        <taxon>Metazoa</taxon>
        <taxon>Spiralia</taxon>
        <taxon>Gnathifera</taxon>
        <taxon>Rotifera</taxon>
        <taxon>Eurotatoria</taxon>
        <taxon>Bdelloidea</taxon>
        <taxon>Philodinida</taxon>
        <taxon>Philodinidae</taxon>
        <taxon>Rotaria</taxon>
    </lineage>
</organism>
<dbReference type="InterPro" id="IPR036397">
    <property type="entry name" value="RNaseH_sf"/>
</dbReference>
<evidence type="ECO:0000313" key="1">
    <source>
        <dbReference type="EMBL" id="CAF3480015.1"/>
    </source>
</evidence>
<protein>
    <recommendedName>
        <fullName evidence="3">Transposase</fullName>
    </recommendedName>
</protein>
<proteinExistence type="predicted"/>
<dbReference type="Proteomes" id="UP000663872">
    <property type="component" value="Unassembled WGS sequence"/>
</dbReference>
<reference evidence="1" key="1">
    <citation type="submission" date="2021-02" db="EMBL/GenBank/DDBJ databases">
        <authorList>
            <person name="Nowell W R."/>
        </authorList>
    </citation>
    <scope>NUCLEOTIDE SEQUENCE</scope>
</reference>
<evidence type="ECO:0008006" key="3">
    <source>
        <dbReference type="Google" id="ProtNLM"/>
    </source>
</evidence>
<dbReference type="GO" id="GO:0003676">
    <property type="term" value="F:nucleic acid binding"/>
    <property type="evidence" value="ECO:0007669"/>
    <property type="project" value="InterPro"/>
</dbReference>
<dbReference type="PANTHER" id="PTHR47326">
    <property type="entry name" value="TRANSPOSABLE ELEMENT TC3 TRANSPOSASE-LIKE PROTEIN"/>
    <property type="match status" value="1"/>
</dbReference>
<accession>A0A818FXM6</accession>
<dbReference type="AlphaFoldDB" id="A0A818FXM6"/>
<dbReference type="PANTHER" id="PTHR47326:SF1">
    <property type="entry name" value="HTH PSQ-TYPE DOMAIN-CONTAINING PROTEIN"/>
    <property type="match status" value="1"/>
</dbReference>
<sequence length="294" mass="33884">MQKVVKTKFENGDGPTKIYRDLTGVVSLQTIKLWIKKVRNTGSIELSSPPGRPRTARTKANILKAKQCLDQKRVSIRRLAAEMNISKSSIHRILRKDLGCFPYKKIKQPKLTDVQKKKRVKFANWVLNSYTNSDITSREEADKRGAIYETTKFSVKVMVWLGVCSEGLSVPVIFEDGSMDAQRYIDEVLPIALECGSEMLGEHWMYQQDGARPHTHYLSQKGCIDHFPSFISKDRWPPNSPDLCPFDYSLWNELAKLMNWKKITTKELLTQEIKHSVKKIEKEKNFNSVNDFTK</sequence>
<comment type="caution">
    <text evidence="1">The sequence shown here is derived from an EMBL/GenBank/DDBJ whole genome shotgun (WGS) entry which is preliminary data.</text>
</comment>
<name>A0A818FXM6_9BILA</name>
<dbReference type="EMBL" id="CAJNYT010002602">
    <property type="protein sequence ID" value="CAF3480015.1"/>
    <property type="molecule type" value="Genomic_DNA"/>
</dbReference>
<dbReference type="Gene3D" id="3.30.420.10">
    <property type="entry name" value="Ribonuclease H-like superfamily/Ribonuclease H"/>
    <property type="match status" value="1"/>
</dbReference>
<gene>
    <name evidence="1" type="ORF">GRG538_LOCUS16272</name>
</gene>
<evidence type="ECO:0000313" key="2">
    <source>
        <dbReference type="Proteomes" id="UP000663872"/>
    </source>
</evidence>